<dbReference type="Proteomes" id="UP000176998">
    <property type="component" value="Unassembled WGS sequence"/>
</dbReference>
<gene>
    <name evidence="2" type="ORF">CORC01_02308</name>
</gene>
<dbReference type="GeneID" id="34555469"/>
<feature type="region of interest" description="Disordered" evidence="1">
    <location>
        <begin position="201"/>
        <end position="227"/>
    </location>
</feature>
<name>A0A1G4BLV6_9PEZI</name>
<accession>A0A1G4BLV6</accession>
<evidence type="ECO:0000313" key="2">
    <source>
        <dbReference type="EMBL" id="OHF02315.1"/>
    </source>
</evidence>
<sequence>MDNVNRNFDILSIYRRGRYIPQRMISGVDPRTQPIPAFLRLNPLRRADLSSGSFVDTLPSLKSTNLDKFLRPDSQTCRTCPQCAETLLGPEPIGANGRPVPTVCENCRQSNIREQVLRNIAAEALLLLHSGAVPVHDSANRTPYSPPKEEESRTLSWEYEEFQPHRPSLCVRCKRPGVPCAPGRRRCAECISILIAFGPDENPQEGGDGQTHQHHSTTPQPSSRLTRQSRIHNGAPQLCDVCRSKHVPAGTKRCEDCIAPDTPATPLTAYFTSQGCILCEHNYVVAGKSYCRKCLYEGTTGAAPLQALHSLPAAEIMQCSGCGHQVHRTPEGCCRDCRESGPSGSGRRPQNPALDDDEDDELLDRGSSMDTLIKTKCGCGKNFAPQSRILCVDCLAARRMVGSRGWPAWKKKHWPVHRRRWNKKTGGA</sequence>
<protein>
    <submittedName>
        <fullName evidence="2">Uncharacterized protein</fullName>
    </submittedName>
</protein>
<evidence type="ECO:0000256" key="1">
    <source>
        <dbReference type="SAM" id="MobiDB-lite"/>
    </source>
</evidence>
<feature type="region of interest" description="Disordered" evidence="1">
    <location>
        <begin position="340"/>
        <end position="364"/>
    </location>
</feature>
<evidence type="ECO:0000313" key="3">
    <source>
        <dbReference type="Proteomes" id="UP000176998"/>
    </source>
</evidence>
<dbReference type="EMBL" id="MJBS01000013">
    <property type="protein sequence ID" value="OHF02315.1"/>
    <property type="molecule type" value="Genomic_DNA"/>
</dbReference>
<organism evidence="2 3">
    <name type="scientific">Colletotrichum orchidophilum</name>
    <dbReference type="NCBI Taxonomy" id="1209926"/>
    <lineage>
        <taxon>Eukaryota</taxon>
        <taxon>Fungi</taxon>
        <taxon>Dikarya</taxon>
        <taxon>Ascomycota</taxon>
        <taxon>Pezizomycotina</taxon>
        <taxon>Sordariomycetes</taxon>
        <taxon>Hypocreomycetidae</taxon>
        <taxon>Glomerellales</taxon>
        <taxon>Glomerellaceae</taxon>
        <taxon>Colletotrichum</taxon>
    </lineage>
</organism>
<feature type="compositionally biased region" description="Polar residues" evidence="1">
    <location>
        <begin position="216"/>
        <end position="227"/>
    </location>
</feature>
<keyword evidence="3" id="KW-1185">Reference proteome</keyword>
<proteinExistence type="predicted"/>
<comment type="caution">
    <text evidence="2">The sequence shown here is derived from an EMBL/GenBank/DDBJ whole genome shotgun (WGS) entry which is preliminary data.</text>
</comment>
<dbReference type="OrthoDB" id="4827701at2759"/>
<reference evidence="2 3" key="1">
    <citation type="submission" date="2016-09" db="EMBL/GenBank/DDBJ databases">
        <authorList>
            <person name="Capua I."/>
            <person name="De Benedictis P."/>
            <person name="Joannis T."/>
            <person name="Lombin L.H."/>
            <person name="Cattoli G."/>
        </authorList>
    </citation>
    <scope>NUCLEOTIDE SEQUENCE [LARGE SCALE GENOMIC DNA]</scope>
    <source>
        <strain evidence="2 3">IMI 309357</strain>
    </source>
</reference>
<dbReference type="RefSeq" id="XP_022479457.1">
    <property type="nucleotide sequence ID" value="XM_022613959.1"/>
</dbReference>
<dbReference type="AlphaFoldDB" id="A0A1G4BLV6"/>